<feature type="region of interest" description="Disordered" evidence="19">
    <location>
        <begin position="552"/>
        <end position="582"/>
    </location>
</feature>
<reference evidence="23" key="3">
    <citation type="submission" date="2025-09" db="UniProtKB">
        <authorList>
            <consortium name="Ensembl"/>
        </authorList>
    </citation>
    <scope>IDENTIFICATION</scope>
</reference>
<dbReference type="GO" id="GO:0140947">
    <property type="term" value="F:histone H3K9me2 methyltransferase activity"/>
    <property type="evidence" value="ECO:0007669"/>
    <property type="project" value="UniProtKB-EC"/>
</dbReference>
<dbReference type="Pfam" id="PF00856">
    <property type="entry name" value="SET"/>
    <property type="match status" value="1"/>
</dbReference>
<dbReference type="InterPro" id="IPR003616">
    <property type="entry name" value="Post-SET_dom"/>
</dbReference>
<keyword evidence="12" id="KW-0156">Chromatin regulator</keyword>
<accession>A0AAY5K6Q0</accession>
<dbReference type="InterPro" id="IPR001214">
    <property type="entry name" value="SET_dom"/>
</dbReference>
<keyword evidence="11" id="KW-0862">Zinc</keyword>
<protein>
    <recommendedName>
        <fullName evidence="16">Histone-lysine N-methyltransferase SETDB2</fullName>
        <ecNumber evidence="15">2.1.1.366</ecNumber>
    </recommendedName>
    <alternativeName>
        <fullName evidence="17">SET domain bifurcated 2</fullName>
    </alternativeName>
</protein>
<feature type="domain" description="Post-SET" evidence="22">
    <location>
        <begin position="676"/>
        <end position="692"/>
    </location>
</feature>
<organism evidence="23 24">
    <name type="scientific">Esox lucius</name>
    <name type="common">Northern pike</name>
    <dbReference type="NCBI Taxonomy" id="8010"/>
    <lineage>
        <taxon>Eukaryota</taxon>
        <taxon>Metazoa</taxon>
        <taxon>Chordata</taxon>
        <taxon>Craniata</taxon>
        <taxon>Vertebrata</taxon>
        <taxon>Euteleostomi</taxon>
        <taxon>Actinopterygii</taxon>
        <taxon>Neopterygii</taxon>
        <taxon>Teleostei</taxon>
        <taxon>Protacanthopterygii</taxon>
        <taxon>Esociformes</taxon>
        <taxon>Esocidae</taxon>
        <taxon>Esox</taxon>
    </lineage>
</organism>
<keyword evidence="7" id="KW-0808">Transferase</keyword>
<evidence type="ECO:0000256" key="1">
    <source>
        <dbReference type="ARBA" id="ARBA00004123"/>
    </source>
</evidence>
<evidence type="ECO:0000256" key="5">
    <source>
        <dbReference type="ARBA" id="ARBA00022603"/>
    </source>
</evidence>
<keyword evidence="13" id="KW-0539">Nucleus</keyword>
<evidence type="ECO:0000256" key="15">
    <source>
        <dbReference type="ARBA" id="ARBA00039052"/>
    </source>
</evidence>
<keyword evidence="24" id="KW-1185">Reference proteome</keyword>
<keyword evidence="5" id="KW-0489">Methyltransferase</keyword>
<dbReference type="PROSITE" id="PS50280">
    <property type="entry name" value="SET"/>
    <property type="match status" value="1"/>
</dbReference>
<evidence type="ECO:0000256" key="13">
    <source>
        <dbReference type="ARBA" id="ARBA00023242"/>
    </source>
</evidence>
<dbReference type="SMART" id="SM00468">
    <property type="entry name" value="PreSET"/>
    <property type="match status" value="1"/>
</dbReference>
<reference evidence="23 24" key="1">
    <citation type="submission" date="2020-02" db="EMBL/GenBank/DDBJ databases">
        <title>Esox lucius (northern pike) genome, fEsoLuc1, primary haplotype.</title>
        <authorList>
            <person name="Myers G."/>
            <person name="Karagic N."/>
            <person name="Meyer A."/>
            <person name="Pippel M."/>
            <person name="Reichard M."/>
            <person name="Winkler S."/>
            <person name="Tracey A."/>
            <person name="Sims Y."/>
            <person name="Howe K."/>
            <person name="Rhie A."/>
            <person name="Formenti G."/>
            <person name="Durbin R."/>
            <person name="Fedrigo O."/>
            <person name="Jarvis E.D."/>
        </authorList>
    </citation>
    <scope>NUCLEOTIDE SEQUENCE [LARGE SCALE GENOMIC DNA]</scope>
</reference>
<keyword evidence="8" id="KW-0949">S-adenosyl-L-methionine</keyword>
<feature type="domain" description="SET" evidence="20">
    <location>
        <begin position="435"/>
        <end position="667"/>
    </location>
</feature>
<evidence type="ECO:0000313" key="24">
    <source>
        <dbReference type="Proteomes" id="UP000265140"/>
    </source>
</evidence>
<evidence type="ECO:0000256" key="4">
    <source>
        <dbReference type="ARBA" id="ARBA00022473"/>
    </source>
</evidence>
<evidence type="ECO:0000256" key="17">
    <source>
        <dbReference type="ARBA" id="ARBA00042995"/>
    </source>
</evidence>
<evidence type="ECO:0000259" key="21">
    <source>
        <dbReference type="PROSITE" id="PS50867"/>
    </source>
</evidence>
<evidence type="ECO:0000256" key="18">
    <source>
        <dbReference type="ARBA" id="ARBA00049087"/>
    </source>
</evidence>
<sequence>MRQFIIFNSFVTQLTCRWVKEEYSDDRISSKMEMDRPEQPEIVRAKSFWLQVDVEQAFEELFEYLIHLKHAIKTCTASDREYVQGMNMITLLDSGLVAPPAAPVTAPATTPTMGNESFVEVVIGSEILAVSPPDIDGPQTPLPPQQTEHVSSPSPPCYDGSNIPLSPPYPNREDVMAPLVPIQLPYQPHTCSQACVSRLPPSAHHFQGLNPLTIPLLCSFQRQCAAPTNLAPAAETECDETEPDSNGEGSDPSLGAGMDSPVGELDVVYKAPCGRSLRTPEEVLCFLVATESYGILQVDDFTFDPTVQLKCPWPPQWRRPGPCERDLSRGSEPTPVQLCLGEEGLRPEEFRYRKERWPHGCFLSSGPLFITCCDCSDGCGDTESCACAGLSPRGKHYSHQRLTEPVSKGLYECGPWCGCDRSRCQNRVVQRGLRVRLQVFHAGSKGWGVRCRDDLDMGTFVCTYAGVVLRAGLDSDEPLPPKRQRAELPSDDEVEVVDEWLVPAVEGQADAEPLEPSPPGSPSDGLHVPVIQRPGGDVSPQIQAVVVGSFLPTQSPTGTADEEGKESENVVQKPRLNSGPNLKEVDVNVSVSRSPQKLGLKQNSTEHLYYLDATKEGNVGRFINHSCNPNLFVQNVFTDSHDPNFPIVAFFTSKVIKAGTELTWNYSHSPGSDPEQEVPCQCGGEECQGLLV</sequence>
<evidence type="ECO:0000259" key="20">
    <source>
        <dbReference type="PROSITE" id="PS50280"/>
    </source>
</evidence>
<dbReference type="InterPro" id="IPR007728">
    <property type="entry name" value="Pre-SET_dom"/>
</dbReference>
<dbReference type="GO" id="GO:0005634">
    <property type="term" value="C:nucleus"/>
    <property type="evidence" value="ECO:0007669"/>
    <property type="project" value="UniProtKB-SubCell"/>
</dbReference>
<dbReference type="Ensembl" id="ENSELUT00000091665.1">
    <property type="protein sequence ID" value="ENSELUP00000082002.1"/>
    <property type="gene ID" value="ENSELUG00000024242.3"/>
</dbReference>
<comment type="subcellular location">
    <subcellularLocation>
        <location evidence="2">Chromosome</location>
    </subcellularLocation>
    <subcellularLocation>
        <location evidence="1">Nucleus</location>
    </subcellularLocation>
</comment>
<keyword evidence="10" id="KW-0498">Mitosis</keyword>
<dbReference type="SMART" id="SM00317">
    <property type="entry name" value="SET"/>
    <property type="match status" value="1"/>
</dbReference>
<evidence type="ECO:0000256" key="2">
    <source>
        <dbReference type="ARBA" id="ARBA00004286"/>
    </source>
</evidence>
<dbReference type="PANTHER" id="PTHR46024:SF3">
    <property type="entry name" value="HISTONE-LYSINE N-METHYLTRANSFERASE SETDB2"/>
    <property type="match status" value="1"/>
</dbReference>
<proteinExistence type="predicted"/>
<dbReference type="GeneTree" id="ENSGT00940000158209"/>
<name>A0AAY5K6Q0_ESOLU</name>
<keyword evidence="9" id="KW-0479">Metal-binding</keyword>
<dbReference type="Pfam" id="PF01429">
    <property type="entry name" value="MBD"/>
    <property type="match status" value="1"/>
</dbReference>
<keyword evidence="14" id="KW-0131">Cell cycle</keyword>
<keyword evidence="4" id="KW-0217">Developmental protein</keyword>
<evidence type="ECO:0000256" key="3">
    <source>
        <dbReference type="ARBA" id="ARBA00022454"/>
    </source>
</evidence>
<dbReference type="InterPro" id="IPR016177">
    <property type="entry name" value="DNA-bd_dom_sf"/>
</dbReference>
<dbReference type="Gene3D" id="2.170.270.10">
    <property type="entry name" value="SET domain"/>
    <property type="match status" value="2"/>
</dbReference>
<dbReference type="GO" id="GO:0070828">
    <property type="term" value="P:heterochromatin organization"/>
    <property type="evidence" value="ECO:0007669"/>
    <property type="project" value="TreeGrafter"/>
</dbReference>
<dbReference type="PANTHER" id="PTHR46024">
    <property type="entry name" value="HISTONE-LYSINE N-METHYLTRANSFERASE EGGLESS"/>
    <property type="match status" value="1"/>
</dbReference>
<dbReference type="InterPro" id="IPR046341">
    <property type="entry name" value="SET_dom_sf"/>
</dbReference>
<feature type="region of interest" description="Disordered" evidence="19">
    <location>
        <begin position="509"/>
        <end position="534"/>
    </location>
</feature>
<dbReference type="GO" id="GO:0003677">
    <property type="term" value="F:DNA binding"/>
    <property type="evidence" value="ECO:0007669"/>
    <property type="project" value="InterPro"/>
</dbReference>
<evidence type="ECO:0000256" key="9">
    <source>
        <dbReference type="ARBA" id="ARBA00022723"/>
    </source>
</evidence>
<evidence type="ECO:0000256" key="16">
    <source>
        <dbReference type="ARBA" id="ARBA00040299"/>
    </source>
</evidence>
<dbReference type="EC" id="2.1.1.366" evidence="15"/>
<dbReference type="InterPro" id="IPR001739">
    <property type="entry name" value="Methyl_CpG_DNA-bd"/>
</dbReference>
<dbReference type="SUPFAM" id="SSF54171">
    <property type="entry name" value="DNA-binding domain"/>
    <property type="match status" value="1"/>
</dbReference>
<reference evidence="23" key="2">
    <citation type="submission" date="2025-08" db="UniProtKB">
        <authorList>
            <consortium name="Ensembl"/>
        </authorList>
    </citation>
    <scope>IDENTIFICATION</scope>
</reference>
<dbReference type="AlphaFoldDB" id="A0AAY5K6Q0"/>
<keyword evidence="6" id="KW-0132">Cell division</keyword>
<dbReference type="PROSITE" id="PS50867">
    <property type="entry name" value="PRE_SET"/>
    <property type="match status" value="1"/>
</dbReference>
<dbReference type="GO" id="GO:0051301">
    <property type="term" value="P:cell division"/>
    <property type="evidence" value="ECO:0007669"/>
    <property type="project" value="UniProtKB-KW"/>
</dbReference>
<evidence type="ECO:0000256" key="11">
    <source>
        <dbReference type="ARBA" id="ARBA00022833"/>
    </source>
</evidence>
<evidence type="ECO:0000256" key="8">
    <source>
        <dbReference type="ARBA" id="ARBA00022691"/>
    </source>
</evidence>
<comment type="catalytic activity">
    <reaction evidence="18">
        <text>N(6),N(6)-dimethyl-L-lysyl(9)-[histone H3] + S-adenosyl-L-methionine = N(6),N(6),N(6)-trimethyl-L-lysyl(9)-[histone H3] + S-adenosyl-L-homocysteine + H(+)</text>
        <dbReference type="Rhea" id="RHEA:60288"/>
        <dbReference type="Rhea" id="RHEA-COMP:15538"/>
        <dbReference type="Rhea" id="RHEA-COMP:15541"/>
        <dbReference type="ChEBI" id="CHEBI:15378"/>
        <dbReference type="ChEBI" id="CHEBI:57856"/>
        <dbReference type="ChEBI" id="CHEBI:59789"/>
        <dbReference type="ChEBI" id="CHEBI:61961"/>
        <dbReference type="ChEBI" id="CHEBI:61976"/>
        <dbReference type="EC" id="2.1.1.366"/>
    </reaction>
</comment>
<evidence type="ECO:0000256" key="14">
    <source>
        <dbReference type="ARBA" id="ARBA00023306"/>
    </source>
</evidence>
<dbReference type="PROSITE" id="PS50868">
    <property type="entry name" value="POST_SET"/>
    <property type="match status" value="1"/>
</dbReference>
<dbReference type="Pfam" id="PF05033">
    <property type="entry name" value="Pre-SET"/>
    <property type="match status" value="1"/>
</dbReference>
<keyword evidence="3" id="KW-0158">Chromosome</keyword>
<dbReference type="SUPFAM" id="SSF82199">
    <property type="entry name" value="SET domain"/>
    <property type="match status" value="1"/>
</dbReference>
<dbReference type="GO" id="GO:0032259">
    <property type="term" value="P:methylation"/>
    <property type="evidence" value="ECO:0007669"/>
    <property type="project" value="UniProtKB-KW"/>
</dbReference>
<evidence type="ECO:0000256" key="12">
    <source>
        <dbReference type="ARBA" id="ARBA00022853"/>
    </source>
</evidence>
<dbReference type="GO" id="GO:0008270">
    <property type="term" value="F:zinc ion binding"/>
    <property type="evidence" value="ECO:0007669"/>
    <property type="project" value="InterPro"/>
</dbReference>
<dbReference type="GO" id="GO:0010629">
    <property type="term" value="P:negative regulation of gene expression"/>
    <property type="evidence" value="ECO:0007669"/>
    <property type="project" value="TreeGrafter"/>
</dbReference>
<evidence type="ECO:0000256" key="7">
    <source>
        <dbReference type="ARBA" id="ARBA00022679"/>
    </source>
</evidence>
<feature type="region of interest" description="Disordered" evidence="19">
    <location>
        <begin position="130"/>
        <end position="156"/>
    </location>
</feature>
<dbReference type="Proteomes" id="UP000265140">
    <property type="component" value="Chromosome 22"/>
</dbReference>
<dbReference type="GO" id="GO:0005694">
    <property type="term" value="C:chromosome"/>
    <property type="evidence" value="ECO:0007669"/>
    <property type="project" value="UniProtKB-SubCell"/>
</dbReference>
<evidence type="ECO:0000256" key="6">
    <source>
        <dbReference type="ARBA" id="ARBA00022618"/>
    </source>
</evidence>
<feature type="compositionally biased region" description="Acidic residues" evidence="19">
    <location>
        <begin position="236"/>
        <end position="245"/>
    </location>
</feature>
<dbReference type="InterPro" id="IPR051516">
    <property type="entry name" value="SETDB_methyltransferase"/>
</dbReference>
<evidence type="ECO:0000313" key="23">
    <source>
        <dbReference type="Ensembl" id="ENSELUP00000082002.1"/>
    </source>
</evidence>
<evidence type="ECO:0000259" key="22">
    <source>
        <dbReference type="PROSITE" id="PS50868"/>
    </source>
</evidence>
<feature type="domain" description="Pre-SET" evidence="21">
    <location>
        <begin position="371"/>
        <end position="432"/>
    </location>
</feature>
<evidence type="ECO:0000256" key="10">
    <source>
        <dbReference type="ARBA" id="ARBA00022776"/>
    </source>
</evidence>
<evidence type="ECO:0000256" key="19">
    <source>
        <dbReference type="SAM" id="MobiDB-lite"/>
    </source>
</evidence>
<feature type="region of interest" description="Disordered" evidence="19">
    <location>
        <begin position="233"/>
        <end position="261"/>
    </location>
</feature>